<protein>
    <submittedName>
        <fullName evidence="9">Ribose ABC transporter permease</fullName>
    </submittedName>
</protein>
<evidence type="ECO:0000256" key="1">
    <source>
        <dbReference type="ARBA" id="ARBA00004651"/>
    </source>
</evidence>
<dbReference type="OrthoDB" id="9813906at2"/>
<evidence type="ECO:0000256" key="8">
    <source>
        <dbReference type="SAM" id="Phobius"/>
    </source>
</evidence>
<evidence type="ECO:0000256" key="3">
    <source>
        <dbReference type="ARBA" id="ARBA00022475"/>
    </source>
</evidence>
<evidence type="ECO:0000313" key="10">
    <source>
        <dbReference type="Proteomes" id="UP000515847"/>
    </source>
</evidence>
<evidence type="ECO:0000256" key="4">
    <source>
        <dbReference type="ARBA" id="ARBA00022519"/>
    </source>
</evidence>
<feature type="transmembrane region" description="Helical" evidence="8">
    <location>
        <begin position="158"/>
        <end position="179"/>
    </location>
</feature>
<keyword evidence="10" id="KW-1185">Reference proteome</keyword>
<dbReference type="KEGG" id="tfr:BR63_14005"/>
<dbReference type="RefSeq" id="WP_034423197.1">
    <property type="nucleotide sequence ID" value="NZ_CP045798.1"/>
</dbReference>
<keyword evidence="7 8" id="KW-0472">Membrane</keyword>
<feature type="transmembrane region" description="Helical" evidence="8">
    <location>
        <begin position="289"/>
        <end position="305"/>
    </location>
</feature>
<organism evidence="9 10">
    <name type="scientific">Thermanaerosceptrum fracticalcis</name>
    <dbReference type="NCBI Taxonomy" id="1712410"/>
    <lineage>
        <taxon>Bacteria</taxon>
        <taxon>Bacillati</taxon>
        <taxon>Bacillota</taxon>
        <taxon>Clostridia</taxon>
        <taxon>Eubacteriales</taxon>
        <taxon>Peptococcaceae</taxon>
        <taxon>Thermanaerosceptrum</taxon>
    </lineage>
</organism>
<dbReference type="Pfam" id="PF02653">
    <property type="entry name" value="BPD_transp_2"/>
    <property type="match status" value="1"/>
</dbReference>
<feature type="transmembrane region" description="Helical" evidence="8">
    <location>
        <begin position="90"/>
        <end position="111"/>
    </location>
</feature>
<comment type="subcellular location">
    <subcellularLocation>
        <location evidence="1">Cell membrane</location>
        <topology evidence="1">Multi-pass membrane protein</topology>
    </subcellularLocation>
</comment>
<dbReference type="AlphaFoldDB" id="A0A7G6E5F1"/>
<proteinExistence type="predicted"/>
<keyword evidence="6 8" id="KW-1133">Transmembrane helix</keyword>
<dbReference type="Proteomes" id="UP000515847">
    <property type="component" value="Chromosome"/>
</dbReference>
<evidence type="ECO:0000256" key="6">
    <source>
        <dbReference type="ARBA" id="ARBA00022989"/>
    </source>
</evidence>
<dbReference type="PANTHER" id="PTHR32196">
    <property type="entry name" value="ABC TRANSPORTER PERMEASE PROTEIN YPHD-RELATED-RELATED"/>
    <property type="match status" value="1"/>
</dbReference>
<evidence type="ECO:0000256" key="2">
    <source>
        <dbReference type="ARBA" id="ARBA00022448"/>
    </source>
</evidence>
<keyword evidence="5 8" id="KW-0812">Transmembrane</keyword>
<evidence type="ECO:0000313" key="9">
    <source>
        <dbReference type="EMBL" id="QNB47305.1"/>
    </source>
</evidence>
<dbReference type="GO" id="GO:0005886">
    <property type="term" value="C:plasma membrane"/>
    <property type="evidence" value="ECO:0007669"/>
    <property type="project" value="UniProtKB-SubCell"/>
</dbReference>
<accession>A0A7G6E5F1</accession>
<keyword evidence="3" id="KW-1003">Cell membrane</keyword>
<dbReference type="GO" id="GO:0022857">
    <property type="term" value="F:transmembrane transporter activity"/>
    <property type="evidence" value="ECO:0007669"/>
    <property type="project" value="InterPro"/>
</dbReference>
<dbReference type="CDD" id="cd06579">
    <property type="entry name" value="TM_PBP1_transp_AraH_like"/>
    <property type="match status" value="1"/>
</dbReference>
<evidence type="ECO:0000256" key="7">
    <source>
        <dbReference type="ARBA" id="ARBA00023136"/>
    </source>
</evidence>
<feature type="transmembrane region" description="Helical" evidence="8">
    <location>
        <begin position="210"/>
        <end position="226"/>
    </location>
</feature>
<sequence>MKNWLNKQNFYKLRSLLGLILLAIILTLLTDRFLTLANLTNVLRQTSINAIIAVGMTVVAITGGIDLSVGSILAFAGAFTAGLLTKGMPVGLAVMAGLLTGVAAGLVNGLLITRGKIAPFIATLAMMTMLRGATYIYTDSRPITGLGDGFRWLGWGTIGPLPVPVLLTVLTFLAGYYLLKHNKLGRYLYAVGSNEEAARLSGIDVGKTKVFAYMLCGFLAALSAIISTSRLDSAPPNAGMQAEMDAIAAAVLGGTSLSGGVGGVTGTFVGALIIGVLNNGLNLLNVSSNYQLVAKGLVILLAVLLDRKSKTA</sequence>
<feature type="transmembrane region" description="Helical" evidence="8">
    <location>
        <begin position="47"/>
        <end position="78"/>
    </location>
</feature>
<keyword evidence="2" id="KW-0813">Transport</keyword>
<gene>
    <name evidence="9" type="ORF">BR63_14005</name>
</gene>
<name>A0A7G6E5F1_THEFR</name>
<dbReference type="EMBL" id="CP045798">
    <property type="protein sequence ID" value="QNB47305.1"/>
    <property type="molecule type" value="Genomic_DNA"/>
</dbReference>
<dbReference type="InterPro" id="IPR001851">
    <property type="entry name" value="ABC_transp_permease"/>
</dbReference>
<keyword evidence="4" id="KW-0997">Cell inner membrane</keyword>
<feature type="transmembrane region" description="Helical" evidence="8">
    <location>
        <begin position="117"/>
        <end position="137"/>
    </location>
</feature>
<reference evidence="9 10" key="1">
    <citation type="journal article" date="2019" name="Front. Microbiol.">
        <title>Thermoanaerosceptrum fracticalcis gen. nov. sp. nov., a Novel Fumarate-Fermenting Microorganism From a Deep Fractured Carbonate Aquifer of the US Great Basin.</title>
        <authorList>
            <person name="Hamilton-Brehm S.D."/>
            <person name="Stewart L.E."/>
            <person name="Zavarin M."/>
            <person name="Caldwell M."/>
            <person name="Lawson P.A."/>
            <person name="Onstott T.C."/>
            <person name="Grzymski J."/>
            <person name="Neveux I."/>
            <person name="Lollar B.S."/>
            <person name="Russell C.E."/>
            <person name="Moser D.P."/>
        </authorList>
    </citation>
    <scope>NUCLEOTIDE SEQUENCE [LARGE SCALE GENOMIC DNA]</scope>
    <source>
        <strain evidence="9 10">DRI-13</strain>
    </source>
</reference>
<feature type="transmembrane region" description="Helical" evidence="8">
    <location>
        <begin position="247"/>
        <end position="277"/>
    </location>
</feature>
<evidence type="ECO:0000256" key="5">
    <source>
        <dbReference type="ARBA" id="ARBA00022692"/>
    </source>
</evidence>
<dbReference type="PANTHER" id="PTHR32196:SF21">
    <property type="entry name" value="ABC TRANSPORTER PERMEASE PROTEIN YPHD-RELATED"/>
    <property type="match status" value="1"/>
</dbReference>